<evidence type="ECO:0000256" key="1">
    <source>
        <dbReference type="SAM" id="MobiDB-lite"/>
    </source>
</evidence>
<name>A0ABQ5G124_9ASTR</name>
<dbReference type="Proteomes" id="UP001151760">
    <property type="component" value="Unassembled WGS sequence"/>
</dbReference>
<feature type="compositionally biased region" description="Low complexity" evidence="1">
    <location>
        <begin position="65"/>
        <end position="81"/>
    </location>
</feature>
<sequence length="140" mass="15574">MTNSSKTNSPNYKRKTARISVESLTYVNLESSSKEHQNKRTSSPVSRKKSLAPPHAPSKYNFIQSTYHTTSSSPSESPTPTHVAPPPKLRFVIPIKLEPQEPPPQHLSPNDPYVSTIDNWPLGPSNPLPPPCFSHPPPRF</sequence>
<feature type="region of interest" description="Disordered" evidence="1">
    <location>
        <begin position="1"/>
        <end position="20"/>
    </location>
</feature>
<keyword evidence="3" id="KW-1185">Reference proteome</keyword>
<protein>
    <submittedName>
        <fullName evidence="2">Uncharacterized protein</fullName>
    </submittedName>
</protein>
<reference evidence="2" key="1">
    <citation type="journal article" date="2022" name="Int. J. Mol. Sci.">
        <title>Draft Genome of Tanacetum Coccineum: Genomic Comparison of Closely Related Tanacetum-Family Plants.</title>
        <authorList>
            <person name="Yamashiro T."/>
            <person name="Shiraishi A."/>
            <person name="Nakayama K."/>
            <person name="Satake H."/>
        </authorList>
    </citation>
    <scope>NUCLEOTIDE SEQUENCE</scope>
</reference>
<evidence type="ECO:0000313" key="3">
    <source>
        <dbReference type="Proteomes" id="UP001151760"/>
    </source>
</evidence>
<reference evidence="2" key="2">
    <citation type="submission" date="2022-01" db="EMBL/GenBank/DDBJ databases">
        <authorList>
            <person name="Yamashiro T."/>
            <person name="Shiraishi A."/>
            <person name="Satake H."/>
            <person name="Nakayama K."/>
        </authorList>
    </citation>
    <scope>NUCLEOTIDE SEQUENCE</scope>
</reference>
<comment type="caution">
    <text evidence="2">The sequence shown here is derived from an EMBL/GenBank/DDBJ whole genome shotgun (WGS) entry which is preliminary data.</text>
</comment>
<organism evidence="2 3">
    <name type="scientific">Tanacetum coccineum</name>
    <dbReference type="NCBI Taxonomy" id="301880"/>
    <lineage>
        <taxon>Eukaryota</taxon>
        <taxon>Viridiplantae</taxon>
        <taxon>Streptophyta</taxon>
        <taxon>Embryophyta</taxon>
        <taxon>Tracheophyta</taxon>
        <taxon>Spermatophyta</taxon>
        <taxon>Magnoliopsida</taxon>
        <taxon>eudicotyledons</taxon>
        <taxon>Gunneridae</taxon>
        <taxon>Pentapetalae</taxon>
        <taxon>asterids</taxon>
        <taxon>campanulids</taxon>
        <taxon>Asterales</taxon>
        <taxon>Asteraceae</taxon>
        <taxon>Asteroideae</taxon>
        <taxon>Anthemideae</taxon>
        <taxon>Anthemidinae</taxon>
        <taxon>Tanacetum</taxon>
    </lineage>
</organism>
<gene>
    <name evidence="2" type="ORF">Tco_1028435</name>
</gene>
<feature type="compositionally biased region" description="Pro residues" evidence="1">
    <location>
        <begin position="124"/>
        <end position="140"/>
    </location>
</feature>
<feature type="compositionally biased region" description="Polar residues" evidence="1">
    <location>
        <begin position="1"/>
        <end position="11"/>
    </location>
</feature>
<proteinExistence type="predicted"/>
<dbReference type="EMBL" id="BQNB010017962">
    <property type="protein sequence ID" value="GJT69149.1"/>
    <property type="molecule type" value="Genomic_DNA"/>
</dbReference>
<feature type="region of interest" description="Disordered" evidence="1">
    <location>
        <begin position="28"/>
        <end position="140"/>
    </location>
</feature>
<accession>A0ABQ5G124</accession>
<evidence type="ECO:0000313" key="2">
    <source>
        <dbReference type="EMBL" id="GJT69149.1"/>
    </source>
</evidence>